<feature type="region of interest" description="Disordered" evidence="1">
    <location>
        <begin position="96"/>
        <end position="126"/>
    </location>
</feature>
<sequence>MRTRSGGATGASPGNASVSFVAMSERQGYEVWDTEDYNPGVDGRNTRSQISLRSPPVRHSLSTRRSKRARLQTSSYVEPSTDDEDYDQAAAELQINNDNPHHPHQLNLVPVDQSPSPNPRTYKATKKQSPVLLKLRTTNLESPRKVVKAETTVATTNGQDVVKPFVPKWLDVPYRFWVDIFDYAASMVVNEDREKDERRRAQWLLSASTICRELSEAALTALYRAPPIVSRSMAHSLTALLLKDPSTTLYNYQPKIKTLSINVAEIASKSYKGEQLDYKALVGNLSRLKFLSFWHWKDEPEWKQMNDPIRWSYPDELFQALQDANSRLDRWIWNRRFLGSDTTEAFEQVKKVHQTKPFSDLKRLDLLNFQLPSVLHRPKANPTLEELAEIKDNDDKLIERIAESIQLLPTLEHLSIGYSTVANTPLFNLLPKSLRSFTLLRCWEVDDNALASFLMSHGSQLEHLSLQHNPRLTLAFLTCLKAACPKLLTLSVDFQIYPQREFRYFETEPDYDFIMTPEEVPQWPETLEVLEVKNARKWSPEAAEVFFRSLVDEAPNLLKLRCIDLKIRLDIPIRQRSEIRDRWVSRFEKVFLREQIDPLPFHSLRSDVYRHDHAVIFPKMSPVKKRSPGHQKGSSWAETESPVRMSSRLLAASQEAADLLATSLSSNNSEGPSSLSSRSSSVVRDLRTGLSRPSYAEPETDDEEDLALGGEDKDVSSLDEKTPGEEEQETNEEPEPPLFRHGMCEKVELIIDNQKNAEVLYGMHDFLDRDDTEDNTSDEDWNGADRDYEDGGLAW</sequence>
<dbReference type="Gene3D" id="3.80.10.10">
    <property type="entry name" value="Ribonuclease Inhibitor"/>
    <property type="match status" value="1"/>
</dbReference>
<feature type="region of interest" description="Disordered" evidence="1">
    <location>
        <begin position="31"/>
        <end position="84"/>
    </location>
</feature>
<name>A0AAN7BRT5_9PEZI</name>
<dbReference type="EMBL" id="MU865319">
    <property type="protein sequence ID" value="KAK4228414.1"/>
    <property type="molecule type" value="Genomic_DNA"/>
</dbReference>
<feature type="compositionally biased region" description="Acidic residues" evidence="1">
    <location>
        <begin position="725"/>
        <end position="735"/>
    </location>
</feature>
<dbReference type="AlphaFoldDB" id="A0AAN7BRT5"/>
<proteinExistence type="predicted"/>
<accession>A0AAN7BRT5</accession>
<organism evidence="2 3">
    <name type="scientific">Podospora fimiseda</name>
    <dbReference type="NCBI Taxonomy" id="252190"/>
    <lineage>
        <taxon>Eukaryota</taxon>
        <taxon>Fungi</taxon>
        <taxon>Dikarya</taxon>
        <taxon>Ascomycota</taxon>
        <taxon>Pezizomycotina</taxon>
        <taxon>Sordariomycetes</taxon>
        <taxon>Sordariomycetidae</taxon>
        <taxon>Sordariales</taxon>
        <taxon>Podosporaceae</taxon>
        <taxon>Podospora</taxon>
    </lineage>
</organism>
<feature type="region of interest" description="Disordered" evidence="1">
    <location>
        <begin position="664"/>
        <end position="740"/>
    </location>
</feature>
<protein>
    <submittedName>
        <fullName evidence="2">Uncharacterized protein</fullName>
    </submittedName>
</protein>
<feature type="compositionally biased region" description="Basic and acidic residues" evidence="1">
    <location>
        <begin position="710"/>
        <end position="724"/>
    </location>
</feature>
<gene>
    <name evidence="2" type="ORF">QBC38DRAFT_509008</name>
</gene>
<dbReference type="Proteomes" id="UP001301958">
    <property type="component" value="Unassembled WGS sequence"/>
</dbReference>
<feature type="region of interest" description="Disordered" evidence="1">
    <location>
        <begin position="620"/>
        <end position="642"/>
    </location>
</feature>
<dbReference type="InterPro" id="IPR032675">
    <property type="entry name" value="LRR_dom_sf"/>
</dbReference>
<dbReference type="SUPFAM" id="SSF52047">
    <property type="entry name" value="RNI-like"/>
    <property type="match status" value="1"/>
</dbReference>
<feature type="compositionally biased region" description="Basic residues" evidence="1">
    <location>
        <begin position="61"/>
        <end position="70"/>
    </location>
</feature>
<feature type="region of interest" description="Disordered" evidence="1">
    <location>
        <begin position="767"/>
        <end position="795"/>
    </location>
</feature>
<evidence type="ECO:0000256" key="1">
    <source>
        <dbReference type="SAM" id="MobiDB-lite"/>
    </source>
</evidence>
<evidence type="ECO:0000313" key="2">
    <source>
        <dbReference type="EMBL" id="KAK4228414.1"/>
    </source>
</evidence>
<reference evidence="2" key="2">
    <citation type="submission" date="2023-05" db="EMBL/GenBank/DDBJ databases">
        <authorList>
            <consortium name="Lawrence Berkeley National Laboratory"/>
            <person name="Steindorff A."/>
            <person name="Hensen N."/>
            <person name="Bonometti L."/>
            <person name="Westerberg I."/>
            <person name="Brannstrom I.O."/>
            <person name="Guillou S."/>
            <person name="Cros-Aarteil S."/>
            <person name="Calhoun S."/>
            <person name="Haridas S."/>
            <person name="Kuo A."/>
            <person name="Mondo S."/>
            <person name="Pangilinan J."/>
            <person name="Riley R."/>
            <person name="Labutti K."/>
            <person name="Andreopoulos B."/>
            <person name="Lipzen A."/>
            <person name="Chen C."/>
            <person name="Yanf M."/>
            <person name="Daum C."/>
            <person name="Ng V."/>
            <person name="Clum A."/>
            <person name="Ohm R."/>
            <person name="Martin F."/>
            <person name="Silar P."/>
            <person name="Natvig D."/>
            <person name="Lalanne C."/>
            <person name="Gautier V."/>
            <person name="Ament-Velasquez S.L."/>
            <person name="Kruys A."/>
            <person name="Hutchinson M.I."/>
            <person name="Powell A.J."/>
            <person name="Barry K."/>
            <person name="Miller A.N."/>
            <person name="Grigoriev I.V."/>
            <person name="Debuchy R."/>
            <person name="Gladieux P."/>
            <person name="Thoren M.H."/>
            <person name="Johannesson H."/>
        </authorList>
    </citation>
    <scope>NUCLEOTIDE SEQUENCE</scope>
    <source>
        <strain evidence="2">CBS 990.96</strain>
    </source>
</reference>
<evidence type="ECO:0000313" key="3">
    <source>
        <dbReference type="Proteomes" id="UP001301958"/>
    </source>
</evidence>
<comment type="caution">
    <text evidence="2">The sequence shown here is derived from an EMBL/GenBank/DDBJ whole genome shotgun (WGS) entry which is preliminary data.</text>
</comment>
<keyword evidence="3" id="KW-1185">Reference proteome</keyword>
<feature type="compositionally biased region" description="Low complexity" evidence="1">
    <location>
        <begin position="664"/>
        <end position="681"/>
    </location>
</feature>
<feature type="compositionally biased region" description="Acidic residues" evidence="1">
    <location>
        <begin position="768"/>
        <end position="795"/>
    </location>
</feature>
<reference evidence="2" key="1">
    <citation type="journal article" date="2023" name="Mol. Phylogenet. Evol.">
        <title>Genome-scale phylogeny and comparative genomics of the fungal order Sordariales.</title>
        <authorList>
            <person name="Hensen N."/>
            <person name="Bonometti L."/>
            <person name="Westerberg I."/>
            <person name="Brannstrom I.O."/>
            <person name="Guillou S."/>
            <person name="Cros-Aarteil S."/>
            <person name="Calhoun S."/>
            <person name="Haridas S."/>
            <person name="Kuo A."/>
            <person name="Mondo S."/>
            <person name="Pangilinan J."/>
            <person name="Riley R."/>
            <person name="LaButti K."/>
            <person name="Andreopoulos B."/>
            <person name="Lipzen A."/>
            <person name="Chen C."/>
            <person name="Yan M."/>
            <person name="Daum C."/>
            <person name="Ng V."/>
            <person name="Clum A."/>
            <person name="Steindorff A."/>
            <person name="Ohm R.A."/>
            <person name="Martin F."/>
            <person name="Silar P."/>
            <person name="Natvig D.O."/>
            <person name="Lalanne C."/>
            <person name="Gautier V."/>
            <person name="Ament-Velasquez S.L."/>
            <person name="Kruys A."/>
            <person name="Hutchinson M.I."/>
            <person name="Powell A.J."/>
            <person name="Barry K."/>
            <person name="Miller A.N."/>
            <person name="Grigoriev I.V."/>
            <person name="Debuchy R."/>
            <person name="Gladieux P."/>
            <person name="Hiltunen Thoren M."/>
            <person name="Johannesson H."/>
        </authorList>
    </citation>
    <scope>NUCLEOTIDE SEQUENCE</scope>
    <source>
        <strain evidence="2">CBS 990.96</strain>
    </source>
</reference>